<dbReference type="AlphaFoldDB" id="A0A1H5Z3F7"/>
<evidence type="ECO:0000256" key="5">
    <source>
        <dbReference type="ARBA" id="ARBA00022691"/>
    </source>
</evidence>
<feature type="domain" description="N6 adenine-specific DNA methyltransferase N-terminal" evidence="9">
    <location>
        <begin position="13"/>
        <end position="147"/>
    </location>
</feature>
<dbReference type="EMBL" id="FNVR01000023">
    <property type="protein sequence ID" value="SEG30197.1"/>
    <property type="molecule type" value="Genomic_DNA"/>
</dbReference>
<dbReference type="Gene3D" id="3.40.50.150">
    <property type="entry name" value="Vaccinia Virus protein VP39"/>
    <property type="match status" value="1"/>
</dbReference>
<dbReference type="RefSeq" id="WP_103925903.1">
    <property type="nucleotide sequence ID" value="NZ_FNVR01000023.1"/>
</dbReference>
<keyword evidence="6" id="KW-0680">Restriction system</keyword>
<dbReference type="PANTHER" id="PTHR42933:SF3">
    <property type="entry name" value="TYPE I RESTRICTION ENZYME MJAVIII METHYLASE SUBUNIT"/>
    <property type="match status" value="1"/>
</dbReference>
<dbReference type="InterPro" id="IPR029063">
    <property type="entry name" value="SAM-dependent_MTases_sf"/>
</dbReference>
<comment type="catalytic activity">
    <reaction evidence="7">
        <text>a 2'-deoxyadenosine in DNA + S-adenosyl-L-methionine = an N(6)-methyl-2'-deoxyadenosine in DNA + S-adenosyl-L-homocysteine + H(+)</text>
        <dbReference type="Rhea" id="RHEA:15197"/>
        <dbReference type="Rhea" id="RHEA-COMP:12418"/>
        <dbReference type="Rhea" id="RHEA-COMP:12419"/>
        <dbReference type="ChEBI" id="CHEBI:15378"/>
        <dbReference type="ChEBI" id="CHEBI:57856"/>
        <dbReference type="ChEBI" id="CHEBI:59789"/>
        <dbReference type="ChEBI" id="CHEBI:90615"/>
        <dbReference type="ChEBI" id="CHEBI:90616"/>
        <dbReference type="EC" id="2.1.1.72"/>
    </reaction>
</comment>
<evidence type="ECO:0000256" key="1">
    <source>
        <dbReference type="ARBA" id="ARBA00006594"/>
    </source>
</evidence>
<dbReference type="GO" id="GO:0003677">
    <property type="term" value="F:DNA binding"/>
    <property type="evidence" value="ECO:0007669"/>
    <property type="project" value="InterPro"/>
</dbReference>
<dbReference type="PANTHER" id="PTHR42933">
    <property type="entry name" value="SLR6095 PROTEIN"/>
    <property type="match status" value="1"/>
</dbReference>
<dbReference type="EC" id="2.1.1.72" evidence="2"/>
<name>A0A1H5Z3F7_9BACT</name>
<evidence type="ECO:0000259" key="8">
    <source>
        <dbReference type="Pfam" id="PF02384"/>
    </source>
</evidence>
<evidence type="ECO:0000256" key="6">
    <source>
        <dbReference type="ARBA" id="ARBA00022747"/>
    </source>
</evidence>
<evidence type="ECO:0000256" key="2">
    <source>
        <dbReference type="ARBA" id="ARBA00011900"/>
    </source>
</evidence>
<dbReference type="GO" id="GO:0009307">
    <property type="term" value="P:DNA restriction-modification system"/>
    <property type="evidence" value="ECO:0007669"/>
    <property type="project" value="UniProtKB-KW"/>
</dbReference>
<gene>
    <name evidence="10" type="ORF">SAMN03080598_03290</name>
</gene>
<accession>A0A1H5Z3F7</accession>
<dbReference type="SUPFAM" id="SSF53335">
    <property type="entry name" value="S-adenosyl-L-methionine-dependent methyltransferases"/>
    <property type="match status" value="1"/>
</dbReference>
<dbReference type="GO" id="GO:0008170">
    <property type="term" value="F:N-methyltransferase activity"/>
    <property type="evidence" value="ECO:0007669"/>
    <property type="project" value="InterPro"/>
</dbReference>
<dbReference type="Proteomes" id="UP000236736">
    <property type="component" value="Unassembled WGS sequence"/>
</dbReference>
<evidence type="ECO:0000313" key="10">
    <source>
        <dbReference type="EMBL" id="SEG30197.1"/>
    </source>
</evidence>
<dbReference type="Pfam" id="PF12161">
    <property type="entry name" value="HsdM_N"/>
    <property type="match status" value="1"/>
</dbReference>
<comment type="similarity">
    <text evidence="1">Belongs to the N(4)/N(6)-methyltransferase family.</text>
</comment>
<dbReference type="PRINTS" id="PR00507">
    <property type="entry name" value="N12N6MTFRASE"/>
</dbReference>
<dbReference type="InterPro" id="IPR002052">
    <property type="entry name" value="DNA_methylase_N6_adenine_CS"/>
</dbReference>
<protein>
    <recommendedName>
        <fullName evidence="2">site-specific DNA-methyltransferase (adenine-specific)</fullName>
        <ecNumber evidence="2">2.1.1.72</ecNumber>
    </recommendedName>
</protein>
<reference evidence="11" key="1">
    <citation type="submission" date="2016-10" db="EMBL/GenBank/DDBJ databases">
        <authorList>
            <person name="Varghese N."/>
            <person name="Submissions S."/>
        </authorList>
    </citation>
    <scope>NUCLEOTIDE SEQUENCE [LARGE SCALE GENOMIC DNA]</scope>
    <source>
        <strain evidence="11">DSM 17298</strain>
    </source>
</reference>
<evidence type="ECO:0000313" key="11">
    <source>
        <dbReference type="Proteomes" id="UP000236736"/>
    </source>
</evidence>
<dbReference type="OrthoDB" id="9814572at2"/>
<feature type="domain" description="DNA methylase adenine-specific" evidence="8">
    <location>
        <begin position="164"/>
        <end position="478"/>
    </location>
</feature>
<keyword evidence="5" id="KW-0949">S-adenosyl-L-methionine</keyword>
<dbReference type="STRING" id="1120964.GCA_001313265_04395"/>
<dbReference type="InterPro" id="IPR022749">
    <property type="entry name" value="D12N6_MeTrfase_N"/>
</dbReference>
<evidence type="ECO:0000256" key="7">
    <source>
        <dbReference type="ARBA" id="ARBA00047942"/>
    </source>
</evidence>
<sequence length="594" mass="68045">MALNTQSLQPIINFLWTVADDVLVNTYQKGKYKDVILPMIVIRRLDLLLEPTKDQVLKTFSEYKDKLQNLDSLLTNSKHGSGLAFYNTSPFTLKKLMQDPKNLRSNFENYLNGFSDNVQDIINKFKFRNEIETLEEAQILFSLIEKFCSPKVELHPDKLPPLAMGYVYEDLVRRFNEENNEEAGEHFTPREIIDLMTHLVFVPVKDQIKQGTYLLYDPCVGSGGMLTIAKNFMLNPEGPIRSNATVHLYGQESTPFIYATCKSDMLIKGEDPNKIAYGSTLSAYGFPSDLKFDFMLTNPPYGKTWAPDKKALGVGEKGKIIDKRFILNGSYKNEAVTSRVNDGQLMFVLHMLSKMKDTELGSRIASVHNGSALFTGDAGQGESEIRKHIISNDLLEAIIALPNDMFYNTGIPTYIFIITNRKAKHRIGKVQLINATSEKFYTKMRKPLGKKRVEFSESHIPVIEKMYLDFEENEYSKIFDNKDFGYTQITVNRPERDENGNIIYASKGKPKADSKLKDTENIPLKEDIQEFFEREVLPFAPDAWWDEKDNKVGYEINFAKYFYKHQPPRPLAEIAKDILAIEEETEGLLKEIIE</sequence>
<dbReference type="GO" id="GO:0032259">
    <property type="term" value="P:methylation"/>
    <property type="evidence" value="ECO:0007669"/>
    <property type="project" value="UniProtKB-KW"/>
</dbReference>
<evidence type="ECO:0000256" key="4">
    <source>
        <dbReference type="ARBA" id="ARBA00022679"/>
    </source>
</evidence>
<dbReference type="InterPro" id="IPR003356">
    <property type="entry name" value="DNA_methylase_A-5"/>
</dbReference>
<dbReference type="PROSITE" id="PS00092">
    <property type="entry name" value="N6_MTASE"/>
    <property type="match status" value="1"/>
</dbReference>
<evidence type="ECO:0000256" key="3">
    <source>
        <dbReference type="ARBA" id="ARBA00022603"/>
    </source>
</evidence>
<keyword evidence="3" id="KW-0489">Methyltransferase</keyword>
<evidence type="ECO:0000259" key="9">
    <source>
        <dbReference type="Pfam" id="PF12161"/>
    </source>
</evidence>
<dbReference type="InterPro" id="IPR051537">
    <property type="entry name" value="DNA_Adenine_Mtase"/>
</dbReference>
<dbReference type="GO" id="GO:0009007">
    <property type="term" value="F:site-specific DNA-methyltransferase (adenine-specific) activity"/>
    <property type="evidence" value="ECO:0007669"/>
    <property type="project" value="UniProtKB-EC"/>
</dbReference>
<keyword evidence="11" id="KW-1185">Reference proteome</keyword>
<organism evidence="10 11">
    <name type="scientific">Algoriphagus boritolerans DSM 17298 = JCM 18970</name>
    <dbReference type="NCBI Taxonomy" id="1120964"/>
    <lineage>
        <taxon>Bacteria</taxon>
        <taxon>Pseudomonadati</taxon>
        <taxon>Bacteroidota</taxon>
        <taxon>Cytophagia</taxon>
        <taxon>Cytophagales</taxon>
        <taxon>Cyclobacteriaceae</taxon>
        <taxon>Algoriphagus</taxon>
    </lineage>
</organism>
<proteinExistence type="inferred from homology"/>
<keyword evidence="4" id="KW-0808">Transferase</keyword>
<dbReference type="Pfam" id="PF02384">
    <property type="entry name" value="N6_Mtase"/>
    <property type="match status" value="1"/>
</dbReference>